<organism evidence="2 3">
    <name type="scientific">Rouxiella silvae</name>
    <dbReference type="NCBI Taxonomy" id="1646373"/>
    <lineage>
        <taxon>Bacteria</taxon>
        <taxon>Pseudomonadati</taxon>
        <taxon>Pseudomonadota</taxon>
        <taxon>Gammaproteobacteria</taxon>
        <taxon>Enterobacterales</taxon>
        <taxon>Yersiniaceae</taxon>
        <taxon>Rouxiella</taxon>
    </lineage>
</organism>
<proteinExistence type="predicted"/>
<dbReference type="Proteomes" id="UP000192722">
    <property type="component" value="Unassembled WGS sequence"/>
</dbReference>
<dbReference type="Pfam" id="PF05069">
    <property type="entry name" value="Phage_tail_S"/>
    <property type="match status" value="1"/>
</dbReference>
<accession>A0ABX3TWZ3</accession>
<feature type="compositionally biased region" description="Basic residues" evidence="1">
    <location>
        <begin position="55"/>
        <end position="65"/>
    </location>
</feature>
<keyword evidence="3" id="KW-1185">Reference proteome</keyword>
<evidence type="ECO:0000313" key="3">
    <source>
        <dbReference type="Proteomes" id="UP000192722"/>
    </source>
</evidence>
<sequence>MSELSAFDARLSALIASLSPASRKKMAAEIAKQLRASQQANIKAQRAPDGTPFAARKKQPIRAKKGRVKREMFAKLRTNKYMKAKGTSNDATVEFAGSVQRMARVHHYGLRDRPSKNSKEKDVKYDARLLLGVNENVLKLVNSIMMSYLNMG</sequence>
<evidence type="ECO:0000256" key="1">
    <source>
        <dbReference type="SAM" id="MobiDB-lite"/>
    </source>
</evidence>
<comment type="caution">
    <text evidence="2">The sequence shown here is derived from an EMBL/GenBank/DDBJ whole genome shotgun (WGS) entry which is preliminary data.</text>
</comment>
<protein>
    <submittedName>
        <fullName evidence="2">Phage virion morphogenesis protein</fullName>
    </submittedName>
</protein>
<evidence type="ECO:0000313" key="2">
    <source>
        <dbReference type="EMBL" id="ORJ19752.1"/>
    </source>
</evidence>
<dbReference type="InterPro" id="IPR006522">
    <property type="entry name" value="Phage_virion_morphogenesis"/>
</dbReference>
<dbReference type="RefSeq" id="WP_084984003.1">
    <property type="nucleotide sequence ID" value="NZ_CBCSCF010000004.1"/>
</dbReference>
<dbReference type="EMBL" id="MRWD01000050">
    <property type="protein sequence ID" value="ORJ19752.1"/>
    <property type="molecule type" value="Genomic_DNA"/>
</dbReference>
<reference evidence="2 3" key="1">
    <citation type="journal article" date="2017" name="Int. J. Syst. Evol. Microbiol.">
        <title>Rouxiella badensis sp. nov. and Rouxiella silvae sp. nov. isolated from peat bog soil in Germany and emendation of the genus description.</title>
        <authorList>
            <person name="Le Fleche-Mateos A."/>
            <person name="Kugler J.H."/>
            <person name="Hansen S.H."/>
            <person name="Syldatk C."/>
            <person name="Hausmann R."/>
            <person name="Lomprez F."/>
            <person name="Vandenbogaert M."/>
            <person name="Manuguerra J.C."/>
            <person name="Grimont P.A."/>
        </authorList>
    </citation>
    <scope>NUCLEOTIDE SEQUENCE [LARGE SCALE GENOMIC DNA]</scope>
    <source>
        <strain evidence="2 3">213</strain>
    </source>
</reference>
<feature type="region of interest" description="Disordered" evidence="1">
    <location>
        <begin position="39"/>
        <end position="65"/>
    </location>
</feature>
<name>A0ABX3TWZ3_9GAMM</name>
<gene>
    <name evidence="2" type="ORF">BS639_18580</name>
</gene>
<dbReference type="NCBIfam" id="TIGR01635">
    <property type="entry name" value="tail_comp_S"/>
    <property type="match status" value="1"/>
</dbReference>